<dbReference type="SMART" id="SM01198">
    <property type="entry name" value="FBA"/>
    <property type="match status" value="1"/>
</dbReference>
<dbReference type="STRING" id="42514.ENSPNAP00000030139"/>
<evidence type="ECO:0000313" key="4">
    <source>
        <dbReference type="Ensembl" id="ENSPNAP00000030139.2"/>
    </source>
</evidence>
<reference evidence="4 5" key="1">
    <citation type="submission" date="2020-10" db="EMBL/GenBank/DDBJ databases">
        <title>Pygocentrus nattereri (red-bellied piranha) genome, fPygNat1, primary haplotype.</title>
        <authorList>
            <person name="Myers G."/>
            <person name="Meyer A."/>
            <person name="Karagic N."/>
            <person name="Pippel M."/>
            <person name="Winkler S."/>
            <person name="Tracey A."/>
            <person name="Wood J."/>
            <person name="Formenti G."/>
            <person name="Howe K."/>
            <person name="Fedrigo O."/>
            <person name="Jarvis E.D."/>
        </authorList>
    </citation>
    <scope>NUCLEOTIDE SEQUENCE [LARGE SCALE GENOMIC DNA]</scope>
</reference>
<dbReference type="PANTHER" id="PTHR12125:SF12">
    <property type="entry name" value="F-BOX ONLY PROTEIN 6"/>
    <property type="match status" value="1"/>
</dbReference>
<reference evidence="4" key="3">
    <citation type="submission" date="2025-09" db="UniProtKB">
        <authorList>
            <consortium name="Ensembl"/>
        </authorList>
    </citation>
    <scope>IDENTIFICATION</scope>
</reference>
<dbReference type="GO" id="GO:0036503">
    <property type="term" value="P:ERAD pathway"/>
    <property type="evidence" value="ECO:0007669"/>
    <property type="project" value="TreeGrafter"/>
</dbReference>
<dbReference type="SMART" id="SM00256">
    <property type="entry name" value="FBOX"/>
    <property type="match status" value="1"/>
</dbReference>
<dbReference type="GO" id="GO:0031146">
    <property type="term" value="P:SCF-dependent proteasomal ubiquitin-dependent protein catabolic process"/>
    <property type="evidence" value="ECO:0007669"/>
    <property type="project" value="TreeGrafter"/>
</dbReference>
<dbReference type="GeneTree" id="ENSGT00940000159408"/>
<dbReference type="PROSITE" id="PS51114">
    <property type="entry name" value="FBA"/>
    <property type="match status" value="1"/>
</dbReference>
<dbReference type="Proteomes" id="UP001501920">
    <property type="component" value="Chromosome 9"/>
</dbReference>
<dbReference type="InterPro" id="IPR036047">
    <property type="entry name" value="F-box-like_dom_sf"/>
</dbReference>
<dbReference type="Pfam" id="PF12937">
    <property type="entry name" value="F-box-like"/>
    <property type="match status" value="1"/>
</dbReference>
<dbReference type="Pfam" id="PF04300">
    <property type="entry name" value="FBA"/>
    <property type="match status" value="1"/>
</dbReference>
<dbReference type="SUPFAM" id="SSF49785">
    <property type="entry name" value="Galactose-binding domain-like"/>
    <property type="match status" value="1"/>
</dbReference>
<dbReference type="Ensembl" id="ENSPNAT00000017893.2">
    <property type="protein sequence ID" value="ENSPNAP00000030139.2"/>
    <property type="gene ID" value="ENSPNAG00000016700.2"/>
</dbReference>
<dbReference type="InterPro" id="IPR039752">
    <property type="entry name" value="F-box_only"/>
</dbReference>
<keyword evidence="1" id="KW-0833">Ubl conjugation pathway</keyword>
<evidence type="ECO:0000313" key="5">
    <source>
        <dbReference type="Proteomes" id="UP001501920"/>
    </source>
</evidence>
<sequence>SQQHTISTIYSASGTLKVNPFKMYSFFLPDSVTEEITLNLPAEQALCVCRLVCRRWKAVVDSASFWREKCRREGLKPRCITTELGDWRGWKTFYFLFKEPRNLLKNPSAGENFSGWEIIRNGGDGWITDRIFAPHPDKTVTKCFLTSYRLCLKRQLIDLEKEGYSPAILDEMQPDIVISDWYAPRRDCGSQYDICIELLNQFQEAVQTLQPESVIFPQWNDQPWKEMTHVFKDYGRGVRFIRFTHGGRDTQFWAGYYGIRVTSSSVKVCLTAE</sequence>
<dbReference type="FunFam" id="1.20.1280.50:FF:000002">
    <property type="entry name" value="F-box only protein 44"/>
    <property type="match status" value="1"/>
</dbReference>
<keyword evidence="5" id="KW-1185">Reference proteome</keyword>
<dbReference type="InterPro" id="IPR001810">
    <property type="entry name" value="F-box_dom"/>
</dbReference>
<dbReference type="InterPro" id="IPR007397">
    <property type="entry name" value="F-box-assoc_dom"/>
</dbReference>
<dbReference type="GO" id="GO:0006516">
    <property type="term" value="P:glycoprotein catabolic process"/>
    <property type="evidence" value="ECO:0007669"/>
    <property type="project" value="TreeGrafter"/>
</dbReference>
<dbReference type="GO" id="GO:0005737">
    <property type="term" value="C:cytoplasm"/>
    <property type="evidence" value="ECO:0007669"/>
    <property type="project" value="TreeGrafter"/>
</dbReference>
<feature type="domain" description="FBA" evidence="3">
    <location>
        <begin position="93"/>
        <end position="270"/>
    </location>
</feature>
<dbReference type="OMA" id="YDICIEL"/>
<dbReference type="FunFam" id="2.60.120.260:FF:000012">
    <property type="entry name" value="F-box only protein 2"/>
    <property type="match status" value="1"/>
</dbReference>
<evidence type="ECO:0008006" key="6">
    <source>
        <dbReference type="Google" id="ProtNLM"/>
    </source>
</evidence>
<dbReference type="PROSITE" id="PS50181">
    <property type="entry name" value="FBOX"/>
    <property type="match status" value="1"/>
</dbReference>
<evidence type="ECO:0000259" key="3">
    <source>
        <dbReference type="PROSITE" id="PS51114"/>
    </source>
</evidence>
<reference evidence="4" key="2">
    <citation type="submission" date="2025-08" db="UniProtKB">
        <authorList>
            <consortium name="Ensembl"/>
        </authorList>
    </citation>
    <scope>IDENTIFICATION</scope>
</reference>
<feature type="domain" description="F-box" evidence="2">
    <location>
        <begin position="22"/>
        <end position="69"/>
    </location>
</feature>
<organism evidence="4 5">
    <name type="scientific">Pygocentrus nattereri</name>
    <name type="common">Red-bellied piranha</name>
    <dbReference type="NCBI Taxonomy" id="42514"/>
    <lineage>
        <taxon>Eukaryota</taxon>
        <taxon>Metazoa</taxon>
        <taxon>Chordata</taxon>
        <taxon>Craniata</taxon>
        <taxon>Vertebrata</taxon>
        <taxon>Euteleostomi</taxon>
        <taxon>Actinopterygii</taxon>
        <taxon>Neopterygii</taxon>
        <taxon>Teleostei</taxon>
        <taxon>Ostariophysi</taxon>
        <taxon>Characiformes</taxon>
        <taxon>Characoidei</taxon>
        <taxon>Pygocentrus</taxon>
    </lineage>
</organism>
<dbReference type="GO" id="GO:0019005">
    <property type="term" value="C:SCF ubiquitin ligase complex"/>
    <property type="evidence" value="ECO:0007669"/>
    <property type="project" value="TreeGrafter"/>
</dbReference>
<dbReference type="Gene3D" id="2.60.120.260">
    <property type="entry name" value="Galactose-binding domain-like"/>
    <property type="match status" value="1"/>
</dbReference>
<dbReference type="AlphaFoldDB" id="A0A3B4E4H0"/>
<evidence type="ECO:0000259" key="2">
    <source>
        <dbReference type="PROSITE" id="PS50181"/>
    </source>
</evidence>
<dbReference type="SUPFAM" id="SSF81383">
    <property type="entry name" value="F-box domain"/>
    <property type="match status" value="1"/>
</dbReference>
<proteinExistence type="predicted"/>
<dbReference type="Gene3D" id="1.20.1280.50">
    <property type="match status" value="1"/>
</dbReference>
<dbReference type="GO" id="GO:0061630">
    <property type="term" value="F:ubiquitin protein ligase activity"/>
    <property type="evidence" value="ECO:0007669"/>
    <property type="project" value="TreeGrafter"/>
</dbReference>
<dbReference type="InterPro" id="IPR008979">
    <property type="entry name" value="Galactose-bd-like_sf"/>
</dbReference>
<name>A0A3B4E4H0_PYGNA</name>
<dbReference type="PANTHER" id="PTHR12125">
    <property type="entry name" value="F-BOX ONLY PROTEIN 6-LIKE PROTEIN"/>
    <property type="match status" value="1"/>
</dbReference>
<protein>
    <recommendedName>
        <fullName evidence="6">FBA domain-containing protein</fullName>
    </recommendedName>
</protein>
<accession>A0A3B4E4H0</accession>
<evidence type="ECO:0000256" key="1">
    <source>
        <dbReference type="ARBA" id="ARBA00022786"/>
    </source>
</evidence>